<name>A0ABS4TTV2_9PSEU</name>
<gene>
    <name evidence="3" type="ORF">JOF56_008217</name>
</gene>
<protein>
    <recommendedName>
        <fullName evidence="5">HAMP domain-containing protein</fullName>
    </recommendedName>
</protein>
<keyword evidence="2" id="KW-1133">Transmembrane helix</keyword>
<keyword evidence="4" id="KW-1185">Reference proteome</keyword>
<evidence type="ECO:0000256" key="2">
    <source>
        <dbReference type="SAM" id="Phobius"/>
    </source>
</evidence>
<proteinExistence type="predicted"/>
<evidence type="ECO:0000313" key="4">
    <source>
        <dbReference type="Proteomes" id="UP001519332"/>
    </source>
</evidence>
<dbReference type="EMBL" id="JAGINW010000001">
    <property type="protein sequence ID" value="MBP2327832.1"/>
    <property type="molecule type" value="Genomic_DNA"/>
</dbReference>
<evidence type="ECO:0008006" key="5">
    <source>
        <dbReference type="Google" id="ProtNLM"/>
    </source>
</evidence>
<keyword evidence="2" id="KW-0472">Membrane</keyword>
<comment type="caution">
    <text evidence="3">The sequence shown here is derived from an EMBL/GenBank/DDBJ whole genome shotgun (WGS) entry which is preliminary data.</text>
</comment>
<keyword evidence="2" id="KW-0812">Transmembrane</keyword>
<feature type="transmembrane region" description="Helical" evidence="2">
    <location>
        <begin position="268"/>
        <end position="290"/>
    </location>
</feature>
<feature type="region of interest" description="Disordered" evidence="1">
    <location>
        <begin position="195"/>
        <end position="223"/>
    </location>
</feature>
<reference evidence="3 4" key="1">
    <citation type="submission" date="2021-03" db="EMBL/GenBank/DDBJ databases">
        <title>Sequencing the genomes of 1000 actinobacteria strains.</title>
        <authorList>
            <person name="Klenk H.-P."/>
        </authorList>
    </citation>
    <scope>NUCLEOTIDE SEQUENCE [LARGE SCALE GENOMIC DNA]</scope>
    <source>
        <strain evidence="3 4">DSM 46670</strain>
    </source>
</reference>
<evidence type="ECO:0000313" key="3">
    <source>
        <dbReference type="EMBL" id="MBP2327832.1"/>
    </source>
</evidence>
<dbReference type="RefSeq" id="WP_209644922.1">
    <property type="nucleotide sequence ID" value="NZ_JAGINW010000001.1"/>
</dbReference>
<evidence type="ECO:0000256" key="1">
    <source>
        <dbReference type="SAM" id="MobiDB-lite"/>
    </source>
</evidence>
<accession>A0ABS4TTV2</accession>
<dbReference type="Proteomes" id="UP001519332">
    <property type="component" value="Unassembled WGS sequence"/>
</dbReference>
<feature type="transmembrane region" description="Helical" evidence="2">
    <location>
        <begin position="12"/>
        <end position="33"/>
    </location>
</feature>
<organism evidence="3 4">
    <name type="scientific">Kibdelosporangium banguiense</name>
    <dbReference type="NCBI Taxonomy" id="1365924"/>
    <lineage>
        <taxon>Bacteria</taxon>
        <taxon>Bacillati</taxon>
        <taxon>Actinomycetota</taxon>
        <taxon>Actinomycetes</taxon>
        <taxon>Pseudonocardiales</taxon>
        <taxon>Pseudonocardiaceae</taxon>
        <taxon>Kibdelosporangium</taxon>
    </lineage>
</organism>
<sequence>MTGTQRVPGIRAPWITGLVLFLLLAVAAGVYMARPRDFSPVPQSVLDARRETTVAASQAVARSLNGGLSSLAEIATVVDESMQQRNKALLIPFRKRIWKALYVVDRSTRAVVAQVGEPAQPAVLGEPMPAEAGMRLAQVGTSNQIVQYTPVGKPSEAKYLLVGHLDPNRLTDLLAVAGPQSAWLLDNNGSVIAGPNNSAPPQGVIAPAAEPGESSAGSRAQRNADRTEVVAWTSLPGKAPANALNWTVVSNQATTDTNAPADDSRRRAITLSIALATLTVFVFLGLYLLVLRPIGRLGRGASPRLGEAGRIAEAQAHVRRTQSEEK</sequence>